<dbReference type="EMBL" id="JAVIJP010000018">
    <property type="protein sequence ID" value="KAL3639265.1"/>
    <property type="molecule type" value="Genomic_DNA"/>
</dbReference>
<dbReference type="AlphaFoldDB" id="A0ABD3DEJ7"/>
<name>A0ABD3DEJ7_9LAMI</name>
<protein>
    <recommendedName>
        <fullName evidence="1">Replication factor A C-terminal domain-containing protein</fullName>
    </recommendedName>
</protein>
<dbReference type="SUPFAM" id="SSF50249">
    <property type="entry name" value="Nucleic acid-binding proteins"/>
    <property type="match status" value="1"/>
</dbReference>
<dbReference type="InterPro" id="IPR027417">
    <property type="entry name" value="P-loop_NTPase"/>
</dbReference>
<dbReference type="Gene3D" id="3.40.50.300">
    <property type="entry name" value="P-loop containing nucleotide triphosphate hydrolases"/>
    <property type="match status" value="1"/>
</dbReference>
<dbReference type="Gene3D" id="2.40.50.140">
    <property type="entry name" value="Nucleic acid-binding proteins"/>
    <property type="match status" value="1"/>
</dbReference>
<dbReference type="PANTHER" id="PTHR47165">
    <property type="entry name" value="OS03G0429900 PROTEIN"/>
    <property type="match status" value="1"/>
</dbReference>
<evidence type="ECO:0000313" key="2">
    <source>
        <dbReference type="EMBL" id="KAL3639265.1"/>
    </source>
</evidence>
<sequence>MSRCRLDITSNYVGIPKAVPFCNWFLVAASAEKAEPLRVMISGAPASGKGTQCELITKKSDALLLAAANRLLPETVAVYSISSRLRALPAMQPTVANAQTVTLLVLKKSSKQNFQSSRNFTCEARITRIHENRGWYYVLCSKCSNKLYQQLNNDDVVFVCKDDDDVDPNFRYCVNATITDATGSAEAVFFNESMQMILNISCKNMVTKYGQPTDPRHVPEIVRSIADTPRLLHLTLKNDGQIVVNNVTDVAESSDIQSTETATQLLEHLHSVRQRHSQNQTLQNGSF</sequence>
<evidence type="ECO:0000259" key="1">
    <source>
        <dbReference type="Pfam" id="PF08646"/>
    </source>
</evidence>
<dbReference type="Proteomes" id="UP001632038">
    <property type="component" value="Unassembled WGS sequence"/>
</dbReference>
<accession>A0ABD3DEJ7</accession>
<dbReference type="InterPro" id="IPR012340">
    <property type="entry name" value="NA-bd_OB-fold"/>
</dbReference>
<gene>
    <name evidence="2" type="ORF">CASFOL_017172</name>
</gene>
<dbReference type="InterPro" id="IPR013955">
    <property type="entry name" value="Rep_factor-A_C"/>
</dbReference>
<proteinExistence type="predicted"/>
<keyword evidence="3" id="KW-1185">Reference proteome</keyword>
<comment type="caution">
    <text evidence="2">The sequence shown here is derived from an EMBL/GenBank/DDBJ whole genome shotgun (WGS) entry which is preliminary data.</text>
</comment>
<dbReference type="PANTHER" id="PTHR47165:SF4">
    <property type="entry name" value="OS03G0429900 PROTEIN"/>
    <property type="match status" value="1"/>
</dbReference>
<reference evidence="3" key="1">
    <citation type="journal article" date="2024" name="IScience">
        <title>Strigolactones Initiate the Formation of Haustorium-like Structures in Castilleja.</title>
        <authorList>
            <person name="Buerger M."/>
            <person name="Peterson D."/>
            <person name="Chory J."/>
        </authorList>
    </citation>
    <scope>NUCLEOTIDE SEQUENCE [LARGE SCALE GENOMIC DNA]</scope>
</reference>
<evidence type="ECO:0000313" key="3">
    <source>
        <dbReference type="Proteomes" id="UP001632038"/>
    </source>
</evidence>
<dbReference type="Pfam" id="PF08646">
    <property type="entry name" value="Rep_fac-A_C"/>
    <property type="match status" value="1"/>
</dbReference>
<organism evidence="2 3">
    <name type="scientific">Castilleja foliolosa</name>
    <dbReference type="NCBI Taxonomy" id="1961234"/>
    <lineage>
        <taxon>Eukaryota</taxon>
        <taxon>Viridiplantae</taxon>
        <taxon>Streptophyta</taxon>
        <taxon>Embryophyta</taxon>
        <taxon>Tracheophyta</taxon>
        <taxon>Spermatophyta</taxon>
        <taxon>Magnoliopsida</taxon>
        <taxon>eudicotyledons</taxon>
        <taxon>Gunneridae</taxon>
        <taxon>Pentapetalae</taxon>
        <taxon>asterids</taxon>
        <taxon>lamiids</taxon>
        <taxon>Lamiales</taxon>
        <taxon>Orobanchaceae</taxon>
        <taxon>Pedicularideae</taxon>
        <taxon>Castillejinae</taxon>
        <taxon>Castilleja</taxon>
    </lineage>
</organism>
<feature type="domain" description="Replication factor A C-terminal" evidence="1">
    <location>
        <begin position="120"/>
        <end position="239"/>
    </location>
</feature>